<evidence type="ECO:0000313" key="4">
    <source>
        <dbReference type="Proteomes" id="UP001198034"/>
    </source>
</evidence>
<evidence type="ECO:0000256" key="1">
    <source>
        <dbReference type="SAM" id="SignalP"/>
    </source>
</evidence>
<name>A0ABS8BMR9_9NEIS</name>
<evidence type="ECO:0000313" key="3">
    <source>
        <dbReference type="EMBL" id="MCB5197015.1"/>
    </source>
</evidence>
<comment type="caution">
    <text evidence="3">The sequence shown here is derived from an EMBL/GenBank/DDBJ whole genome shotgun (WGS) entry which is preliminary data.</text>
</comment>
<gene>
    <name evidence="3" type="ORF">LG219_12125</name>
</gene>
<keyword evidence="1" id="KW-0732">Signal</keyword>
<feature type="signal peptide" evidence="1">
    <location>
        <begin position="1"/>
        <end position="20"/>
    </location>
</feature>
<keyword evidence="4" id="KW-1185">Reference proteome</keyword>
<dbReference type="Pfam" id="PF13670">
    <property type="entry name" value="PepSY_2"/>
    <property type="match status" value="1"/>
</dbReference>
<protein>
    <submittedName>
        <fullName evidence="3">PepSY domain-containing protein</fullName>
    </submittedName>
</protein>
<organism evidence="3 4">
    <name type="scientific">Deefgea salmonis</name>
    <dbReference type="NCBI Taxonomy" id="2875502"/>
    <lineage>
        <taxon>Bacteria</taxon>
        <taxon>Pseudomonadati</taxon>
        <taxon>Pseudomonadota</taxon>
        <taxon>Betaproteobacteria</taxon>
        <taxon>Neisseriales</taxon>
        <taxon>Chitinibacteraceae</taxon>
        <taxon>Deefgea</taxon>
    </lineage>
</organism>
<dbReference type="EMBL" id="JAJAWG010000008">
    <property type="protein sequence ID" value="MCB5197015.1"/>
    <property type="molecule type" value="Genomic_DNA"/>
</dbReference>
<dbReference type="RefSeq" id="WP_226764745.1">
    <property type="nucleotide sequence ID" value="NZ_JAJAWG010000008.1"/>
</dbReference>
<reference evidence="3 4" key="1">
    <citation type="submission" date="2021-10" db="EMBL/GenBank/DDBJ databases">
        <authorList>
            <person name="Chen M."/>
        </authorList>
    </citation>
    <scope>NUCLEOTIDE SEQUENCE [LARGE SCALE GENOMIC DNA]</scope>
    <source>
        <strain evidence="3 4">H3-26</strain>
    </source>
</reference>
<proteinExistence type="predicted"/>
<evidence type="ECO:0000259" key="2">
    <source>
        <dbReference type="Pfam" id="PF13670"/>
    </source>
</evidence>
<dbReference type="InterPro" id="IPR025711">
    <property type="entry name" value="PepSY"/>
</dbReference>
<feature type="domain" description="PepSY" evidence="2">
    <location>
        <begin position="5"/>
        <end position="85"/>
    </location>
</feature>
<sequence>MKLMTFFAAATLAASTLSFASGNDCAPHPREQWVSAAEAKTKIEAQGYTISSLKVSDGCYEIKGRNKDNQRVEVSFDPKTLEMVEFEHKNYFN</sequence>
<feature type="chain" id="PRO_5046072840" evidence="1">
    <location>
        <begin position="21"/>
        <end position="93"/>
    </location>
</feature>
<dbReference type="Proteomes" id="UP001198034">
    <property type="component" value="Unassembled WGS sequence"/>
</dbReference>
<accession>A0ABS8BMR9</accession>